<evidence type="ECO:0000313" key="4">
    <source>
        <dbReference type="Proteomes" id="UP001223720"/>
    </source>
</evidence>
<reference evidence="3" key="1">
    <citation type="journal article" date="2022" name="Biotechnol. Bioprocess Eng.">
        <title>Pan-genome Analysis Reveals Comparative Genomic Features of Central Metabolic Pathways in Methylorubrum extorquens.</title>
        <authorList>
            <person name="Lee G.M."/>
            <person name="Scott-Nevros Z.K."/>
            <person name="Lee S.-M."/>
            <person name="Kim D."/>
        </authorList>
    </citation>
    <scope>NUCLEOTIDE SEQUENCE</scope>
    <source>
        <strain evidence="3">ATCC 55366</strain>
    </source>
</reference>
<name>A0AAX3WBV8_METEX</name>
<dbReference type="Pfam" id="PF09860">
    <property type="entry name" value="DUF2087"/>
    <property type="match status" value="1"/>
</dbReference>
<dbReference type="InterPro" id="IPR018656">
    <property type="entry name" value="DUF2087"/>
</dbReference>
<gene>
    <name evidence="3" type="ORF">KEC54_18010</name>
</gene>
<accession>A0AAX3WBV8</accession>
<feature type="domain" description="Glyoxalase-related protein" evidence="2">
    <location>
        <begin position="10"/>
        <end position="57"/>
    </location>
</feature>
<dbReference type="InterPro" id="IPR045517">
    <property type="entry name" value="Glyoxalase_8"/>
</dbReference>
<evidence type="ECO:0000259" key="1">
    <source>
        <dbReference type="Pfam" id="PF09860"/>
    </source>
</evidence>
<evidence type="ECO:0000259" key="2">
    <source>
        <dbReference type="Pfam" id="PF20066"/>
    </source>
</evidence>
<sequence length="196" mass="21481">MPRELIPYATDDVSALAKSLRSQMTARTKPPSHVEMLNMLARAAGHRNFQHLRALAAGLVPRASDAVGAPAQADGALVVRAARCFDEQGRLTSWPARRSVQDLCLWAIWSALPRDRLFDERGISALLGTLHLFGDPAIIRRTMCHLGLMSRTVDGRDYRRIERAPTPEAAALIRLLRERARGVVGPQGQGVAETSS</sequence>
<dbReference type="RefSeq" id="WP_082490292.1">
    <property type="nucleotide sequence ID" value="NZ_CP073633.1"/>
</dbReference>
<organism evidence="3 4">
    <name type="scientific">Methylorubrum extorquens</name>
    <name type="common">Methylobacterium dichloromethanicum</name>
    <name type="synonym">Methylobacterium extorquens</name>
    <dbReference type="NCBI Taxonomy" id="408"/>
    <lineage>
        <taxon>Bacteria</taxon>
        <taxon>Pseudomonadati</taxon>
        <taxon>Pseudomonadota</taxon>
        <taxon>Alphaproteobacteria</taxon>
        <taxon>Hyphomicrobiales</taxon>
        <taxon>Methylobacteriaceae</taxon>
        <taxon>Methylorubrum</taxon>
    </lineage>
</organism>
<dbReference type="Proteomes" id="UP001223720">
    <property type="component" value="Chromosome"/>
</dbReference>
<proteinExistence type="predicted"/>
<evidence type="ECO:0000313" key="3">
    <source>
        <dbReference type="EMBL" id="WHQ68270.1"/>
    </source>
</evidence>
<feature type="domain" description="DUF2087" evidence="1">
    <location>
        <begin position="90"/>
        <end position="160"/>
    </location>
</feature>
<protein>
    <submittedName>
        <fullName evidence="3">DUF2087 domain-containing protein</fullName>
    </submittedName>
</protein>
<dbReference type="Pfam" id="PF20066">
    <property type="entry name" value="Glyoxalase_8"/>
    <property type="match status" value="1"/>
</dbReference>
<dbReference type="AlphaFoldDB" id="A0AAX3WBV8"/>
<dbReference type="EMBL" id="CP073633">
    <property type="protein sequence ID" value="WHQ68270.1"/>
    <property type="molecule type" value="Genomic_DNA"/>
</dbReference>